<dbReference type="AlphaFoldDB" id="A0A699IQC5"/>
<accession>A0A699IQC5</accession>
<name>A0A699IQC5_TANCI</name>
<feature type="region of interest" description="Disordered" evidence="1">
    <location>
        <begin position="48"/>
        <end position="68"/>
    </location>
</feature>
<dbReference type="EMBL" id="BKCJ010329819">
    <property type="protein sequence ID" value="GEZ83361.1"/>
    <property type="molecule type" value="Genomic_DNA"/>
</dbReference>
<organism evidence="2">
    <name type="scientific">Tanacetum cinerariifolium</name>
    <name type="common">Dalmatian daisy</name>
    <name type="synonym">Chrysanthemum cinerariifolium</name>
    <dbReference type="NCBI Taxonomy" id="118510"/>
    <lineage>
        <taxon>Eukaryota</taxon>
        <taxon>Viridiplantae</taxon>
        <taxon>Streptophyta</taxon>
        <taxon>Embryophyta</taxon>
        <taxon>Tracheophyta</taxon>
        <taxon>Spermatophyta</taxon>
        <taxon>Magnoliopsida</taxon>
        <taxon>eudicotyledons</taxon>
        <taxon>Gunneridae</taxon>
        <taxon>Pentapetalae</taxon>
        <taxon>asterids</taxon>
        <taxon>campanulids</taxon>
        <taxon>Asterales</taxon>
        <taxon>Asteraceae</taxon>
        <taxon>Asteroideae</taxon>
        <taxon>Anthemideae</taxon>
        <taxon>Anthemidinae</taxon>
        <taxon>Tanacetum</taxon>
    </lineage>
</organism>
<feature type="compositionally biased region" description="Basic and acidic residues" evidence="1">
    <location>
        <begin position="48"/>
        <end position="62"/>
    </location>
</feature>
<proteinExistence type="predicted"/>
<comment type="caution">
    <text evidence="2">The sequence shown here is derived from an EMBL/GenBank/DDBJ whole genome shotgun (WGS) entry which is preliminary data.</text>
</comment>
<evidence type="ECO:0000313" key="2">
    <source>
        <dbReference type="EMBL" id="GEZ83361.1"/>
    </source>
</evidence>
<protein>
    <submittedName>
        <fullName evidence="2">Uncharacterized protein</fullName>
    </submittedName>
</protein>
<reference evidence="2" key="1">
    <citation type="journal article" date="2019" name="Sci. Rep.">
        <title>Draft genome of Tanacetum cinerariifolium, the natural source of mosquito coil.</title>
        <authorList>
            <person name="Yamashiro T."/>
            <person name="Shiraishi A."/>
            <person name="Satake H."/>
            <person name="Nakayama K."/>
        </authorList>
    </citation>
    <scope>NUCLEOTIDE SEQUENCE</scope>
</reference>
<evidence type="ECO:0000256" key="1">
    <source>
        <dbReference type="SAM" id="MobiDB-lite"/>
    </source>
</evidence>
<gene>
    <name evidence="2" type="ORF">Tci_555334</name>
</gene>
<sequence>MANISNYGSDVISEKAQRIKPTLYDGIVMSDKHVAMPDDEETLILEEESRSRMSEKEKDPEAVKQNISHKPIDYEKLNRLTEDFGKRSTPQQELLAGQAFWLRMFDPTS</sequence>